<name>A0ACC2DFJ3_DIPCM</name>
<comment type="caution">
    <text evidence="1">The sequence shown here is derived from an EMBL/GenBank/DDBJ whole genome shotgun (WGS) entry which is preliminary data.</text>
</comment>
<evidence type="ECO:0000313" key="2">
    <source>
        <dbReference type="Proteomes" id="UP001162992"/>
    </source>
</evidence>
<proteinExistence type="predicted"/>
<dbReference type="EMBL" id="CM055097">
    <property type="protein sequence ID" value="KAJ7553124.1"/>
    <property type="molecule type" value="Genomic_DNA"/>
</dbReference>
<sequence length="634" mass="70243">MAAANEGSDHRCQEKDAQHSSCGKINSPTNKVKNPIAPVDIVPCKTTQITEFVRSRGGWRSTPFIFGIATCDLLCSLGLQVNLISYLVSRLNLSLAEASNTVTNFSGMCCFAPLLGAILADAYVGRYSMILFGSLAYTLGLSLLTLEATIHSWIRPPCPPADLKNLPAPHSGCKQASKSRQMGYLYLAFIFIAMGAGGVRPSVAAFGADQFDIKDPVERTQLWKFFNWYYFSISFSILFSSTVLVYIEENQGWGWGFGIPGIALAFSLITFLAGSNFYRKFPARGSPFTRLVQVVVAAFRKRHLILPSDPATLYQSSGAEPKVKGVITLTHTNQFRFLDKAAIVVTESENIDAERGNPERVLLSFNPWKLCGVHQVEELKSLLRMVPIWTSGMLVFTAWVQQNTLWIQQARSMDRAIGRFQIPPASFSIFSSLTLISWVPIYDRCVLPLARRLTGHERGITFLQRIGTGGFICILAMLLAGFVEIKRRHAAFSGGLIDQPNAIVPLSAFWLVPQYCLIGLSESFVSIGYLEFFYDQSPQSMRSMATAILWAIVGAGSYLSTLLVSTVNKLTRAGSAEGGWLSTNLNRGHLEYFYWLLAAILTANFVVYQILVAHYTYTKIDVDQADERSLPIMH</sequence>
<organism evidence="1 2">
    <name type="scientific">Diphasiastrum complanatum</name>
    <name type="common">Issler's clubmoss</name>
    <name type="synonym">Lycopodium complanatum</name>
    <dbReference type="NCBI Taxonomy" id="34168"/>
    <lineage>
        <taxon>Eukaryota</taxon>
        <taxon>Viridiplantae</taxon>
        <taxon>Streptophyta</taxon>
        <taxon>Embryophyta</taxon>
        <taxon>Tracheophyta</taxon>
        <taxon>Lycopodiopsida</taxon>
        <taxon>Lycopodiales</taxon>
        <taxon>Lycopodiaceae</taxon>
        <taxon>Lycopodioideae</taxon>
        <taxon>Diphasiastrum</taxon>
    </lineage>
</organism>
<evidence type="ECO:0000313" key="1">
    <source>
        <dbReference type="EMBL" id="KAJ7553124.1"/>
    </source>
</evidence>
<accession>A0ACC2DFJ3</accession>
<reference evidence="2" key="1">
    <citation type="journal article" date="2024" name="Proc. Natl. Acad. Sci. U.S.A.">
        <title>Extraordinary preservation of gene collinearity over three hundred million years revealed in homosporous lycophytes.</title>
        <authorList>
            <person name="Li C."/>
            <person name="Wickell D."/>
            <person name="Kuo L.Y."/>
            <person name="Chen X."/>
            <person name="Nie B."/>
            <person name="Liao X."/>
            <person name="Peng D."/>
            <person name="Ji J."/>
            <person name="Jenkins J."/>
            <person name="Williams M."/>
            <person name="Shu S."/>
            <person name="Plott C."/>
            <person name="Barry K."/>
            <person name="Rajasekar S."/>
            <person name="Grimwood J."/>
            <person name="Han X."/>
            <person name="Sun S."/>
            <person name="Hou Z."/>
            <person name="He W."/>
            <person name="Dai G."/>
            <person name="Sun C."/>
            <person name="Schmutz J."/>
            <person name="Leebens-Mack J.H."/>
            <person name="Li F.W."/>
            <person name="Wang L."/>
        </authorList>
    </citation>
    <scope>NUCLEOTIDE SEQUENCE [LARGE SCALE GENOMIC DNA]</scope>
    <source>
        <strain evidence="2">cv. PW_Plant_1</strain>
    </source>
</reference>
<gene>
    <name evidence="1" type="ORF">O6H91_06G085100</name>
</gene>
<keyword evidence="2" id="KW-1185">Reference proteome</keyword>
<dbReference type="Proteomes" id="UP001162992">
    <property type="component" value="Chromosome 6"/>
</dbReference>
<protein>
    <submittedName>
        <fullName evidence="1">Uncharacterized protein</fullName>
    </submittedName>
</protein>